<keyword evidence="1" id="KW-0812">Transmembrane</keyword>
<proteinExistence type="predicted"/>
<keyword evidence="1" id="KW-1133">Transmembrane helix</keyword>
<protein>
    <submittedName>
        <fullName evidence="2">Uncharacterized protein</fullName>
    </submittedName>
</protein>
<dbReference type="PANTHER" id="PTHR36785">
    <property type="entry name" value="OS05G0502500 PROTEIN"/>
    <property type="match status" value="1"/>
</dbReference>
<evidence type="ECO:0000256" key="1">
    <source>
        <dbReference type="SAM" id="Phobius"/>
    </source>
</evidence>
<feature type="transmembrane region" description="Helical" evidence="1">
    <location>
        <begin position="107"/>
        <end position="130"/>
    </location>
</feature>
<organism evidence="2">
    <name type="scientific">Erythrolobus australicus</name>
    <dbReference type="NCBI Taxonomy" id="1077150"/>
    <lineage>
        <taxon>Eukaryota</taxon>
        <taxon>Rhodophyta</taxon>
        <taxon>Bangiophyceae</taxon>
        <taxon>Porphyridiales</taxon>
        <taxon>Porphyridiaceae</taxon>
        <taxon>Erythrolobus</taxon>
    </lineage>
</organism>
<feature type="transmembrane region" description="Helical" evidence="1">
    <location>
        <begin position="79"/>
        <end position="101"/>
    </location>
</feature>
<name>A0A7S1TM75_9RHOD</name>
<reference evidence="2" key="1">
    <citation type="submission" date="2021-01" db="EMBL/GenBank/DDBJ databases">
        <authorList>
            <person name="Corre E."/>
            <person name="Pelletier E."/>
            <person name="Niang G."/>
            <person name="Scheremetjew M."/>
            <person name="Finn R."/>
            <person name="Kale V."/>
            <person name="Holt S."/>
            <person name="Cochrane G."/>
            <person name="Meng A."/>
            <person name="Brown T."/>
            <person name="Cohen L."/>
        </authorList>
    </citation>
    <scope>NUCLEOTIDE SEQUENCE</scope>
    <source>
        <strain evidence="2">CCMP3124</strain>
    </source>
</reference>
<dbReference type="AlphaFoldDB" id="A0A7S1TM75"/>
<dbReference type="EMBL" id="HBGI01004271">
    <property type="protein sequence ID" value="CAD9241003.1"/>
    <property type="molecule type" value="Transcribed_RNA"/>
</dbReference>
<keyword evidence="1" id="KW-0472">Membrane</keyword>
<gene>
    <name evidence="2" type="ORF">EAUS1353_LOCUS2743</name>
</gene>
<evidence type="ECO:0000313" key="2">
    <source>
        <dbReference type="EMBL" id="CAD9241003.1"/>
    </source>
</evidence>
<sequence length="202" mass="21508">MSRRERRMVAAFAGPAGGALQRGRTAARGSAAADSLRAAGCGRGRAVLGCARRVAPCAQFYVPPDENQRKANQRTAEKLGSLTRSVVGQAALWGGLIYLTVSGHLSWVFDSIFLLIGVVLVTPVIALGVFRFWAKRNLLQGTCANCGFPQTALKNSPPFSCMSCGSRIVPSESGEFELEFARDATVDVSAESVLDVEAEVEK</sequence>
<accession>A0A7S1TM75</accession>
<dbReference type="PANTHER" id="PTHR36785:SF1">
    <property type="entry name" value="OS05G0502500 PROTEIN"/>
    <property type="match status" value="1"/>
</dbReference>